<keyword evidence="2" id="KW-1185">Reference proteome</keyword>
<dbReference type="Proteomes" id="UP001230188">
    <property type="component" value="Unassembled WGS sequence"/>
</dbReference>
<accession>A0AAD7UGY0</accession>
<evidence type="ECO:0000313" key="2">
    <source>
        <dbReference type="Proteomes" id="UP001230188"/>
    </source>
</evidence>
<dbReference type="EMBL" id="JAQMWT010000344">
    <property type="protein sequence ID" value="KAJ8603764.1"/>
    <property type="molecule type" value="Genomic_DNA"/>
</dbReference>
<evidence type="ECO:0000313" key="1">
    <source>
        <dbReference type="EMBL" id="KAJ8603764.1"/>
    </source>
</evidence>
<comment type="caution">
    <text evidence="1">The sequence shown here is derived from an EMBL/GenBank/DDBJ whole genome shotgun (WGS) entry which is preliminary data.</text>
</comment>
<organism evidence="1 2">
    <name type="scientific">Chrysophaeum taylorii</name>
    <dbReference type="NCBI Taxonomy" id="2483200"/>
    <lineage>
        <taxon>Eukaryota</taxon>
        <taxon>Sar</taxon>
        <taxon>Stramenopiles</taxon>
        <taxon>Ochrophyta</taxon>
        <taxon>Pelagophyceae</taxon>
        <taxon>Pelagomonadales</taxon>
        <taxon>Pelagomonadaceae</taxon>
        <taxon>Chrysophaeum</taxon>
    </lineage>
</organism>
<protein>
    <submittedName>
        <fullName evidence="1">Uncharacterized protein</fullName>
    </submittedName>
</protein>
<reference evidence="1" key="1">
    <citation type="submission" date="2023-01" db="EMBL/GenBank/DDBJ databases">
        <title>Metagenome sequencing of chrysophaentin producing Chrysophaeum taylorii.</title>
        <authorList>
            <person name="Davison J."/>
            <person name="Bewley C."/>
        </authorList>
    </citation>
    <scope>NUCLEOTIDE SEQUENCE</scope>
    <source>
        <strain evidence="1">NIES-1699</strain>
    </source>
</reference>
<sequence length="66" mass="7012">MEPMYESIDARPRRATPIALALLATAATTVVVSKHTGHSPMEFLQRGGAKNTASSSVVVHAYVDAM</sequence>
<gene>
    <name evidence="1" type="ORF">CTAYLR_000314</name>
</gene>
<proteinExistence type="predicted"/>
<name>A0AAD7UGY0_9STRA</name>
<dbReference type="AlphaFoldDB" id="A0AAD7UGY0"/>